<sequence>MNMEILGKSILAVDPGRDKCGVAALSTDGTVLYQRVVDTASLPNIIGNLKRDYEADILVIGNGTTSGEAQARIKNECPELHLEEVDEYYTTQLARGEYWKVKPPKGWRRLIPTSMQVPPEPVDDFVAVILARRFLEEHK</sequence>
<evidence type="ECO:0000313" key="3">
    <source>
        <dbReference type="Proteomes" id="UP000191240"/>
    </source>
</evidence>
<dbReference type="InterPro" id="IPR006641">
    <property type="entry name" value="YqgF/RNaseH-like_dom"/>
</dbReference>
<dbReference type="SMART" id="SM00732">
    <property type="entry name" value="YqgFc"/>
    <property type="match status" value="1"/>
</dbReference>
<organism evidence="2 3">
    <name type="scientific">Anaerovibrio lipolyticus DSM 3074</name>
    <dbReference type="NCBI Taxonomy" id="1120997"/>
    <lineage>
        <taxon>Bacteria</taxon>
        <taxon>Bacillati</taxon>
        <taxon>Bacillota</taxon>
        <taxon>Negativicutes</taxon>
        <taxon>Selenomonadales</taxon>
        <taxon>Selenomonadaceae</taxon>
        <taxon>Anaerovibrio</taxon>
    </lineage>
</organism>
<proteinExistence type="predicted"/>
<name>A0A1M6EYX5_9FIRM</name>
<dbReference type="AlphaFoldDB" id="A0A1M6EYX5"/>
<protein>
    <submittedName>
        <fullName evidence="2">RNase H-fold protein, predicted Holliday junction resolvase</fullName>
    </submittedName>
</protein>
<dbReference type="InterPro" id="IPR012337">
    <property type="entry name" value="RNaseH-like_sf"/>
</dbReference>
<evidence type="ECO:0000313" key="2">
    <source>
        <dbReference type="EMBL" id="SHI90591.1"/>
    </source>
</evidence>
<evidence type="ECO:0000259" key="1">
    <source>
        <dbReference type="SMART" id="SM00732"/>
    </source>
</evidence>
<dbReference type="Gene3D" id="3.30.420.140">
    <property type="entry name" value="YqgF/RNase H-like domain"/>
    <property type="match status" value="1"/>
</dbReference>
<gene>
    <name evidence="2" type="ORF">SAMN02745671_02075</name>
</gene>
<dbReference type="EMBL" id="FQYW01000017">
    <property type="protein sequence ID" value="SHI90591.1"/>
    <property type="molecule type" value="Genomic_DNA"/>
</dbReference>
<dbReference type="Proteomes" id="UP000191240">
    <property type="component" value="Unassembled WGS sequence"/>
</dbReference>
<accession>A0A1M6EYX5</accession>
<reference evidence="2 3" key="1">
    <citation type="submission" date="2016-11" db="EMBL/GenBank/DDBJ databases">
        <authorList>
            <person name="Jaros S."/>
            <person name="Januszkiewicz K."/>
            <person name="Wedrychowicz H."/>
        </authorList>
    </citation>
    <scope>NUCLEOTIDE SEQUENCE [LARGE SCALE GENOMIC DNA]</scope>
    <source>
        <strain evidence="2 3">DSM 3074</strain>
    </source>
</reference>
<feature type="domain" description="YqgF/RNase H-like" evidence="1">
    <location>
        <begin position="8"/>
        <end position="94"/>
    </location>
</feature>
<dbReference type="SUPFAM" id="SSF53098">
    <property type="entry name" value="Ribonuclease H-like"/>
    <property type="match status" value="1"/>
</dbReference>
<dbReference type="InterPro" id="IPR037027">
    <property type="entry name" value="YqgF/RNaseH-like_dom_sf"/>
</dbReference>
<dbReference type="GO" id="GO:0006139">
    <property type="term" value="P:nucleobase-containing compound metabolic process"/>
    <property type="evidence" value="ECO:0007669"/>
    <property type="project" value="InterPro"/>
</dbReference>